<name>A0ABP7IGB2_9ACTN</name>
<organism evidence="1 2">
    <name type="scientific">Streptomyces coacervatus</name>
    <dbReference type="NCBI Taxonomy" id="647381"/>
    <lineage>
        <taxon>Bacteria</taxon>
        <taxon>Bacillati</taxon>
        <taxon>Actinomycetota</taxon>
        <taxon>Actinomycetes</taxon>
        <taxon>Kitasatosporales</taxon>
        <taxon>Streptomycetaceae</taxon>
        <taxon>Streptomyces</taxon>
    </lineage>
</organism>
<accession>A0ABP7IGB2</accession>
<evidence type="ECO:0000313" key="1">
    <source>
        <dbReference type="EMBL" id="GAA3817753.1"/>
    </source>
</evidence>
<evidence type="ECO:0000313" key="2">
    <source>
        <dbReference type="Proteomes" id="UP001501009"/>
    </source>
</evidence>
<keyword evidence="2" id="KW-1185">Reference proteome</keyword>
<dbReference type="EMBL" id="BAABDE010000023">
    <property type="protein sequence ID" value="GAA3817753.1"/>
    <property type="molecule type" value="Genomic_DNA"/>
</dbReference>
<protein>
    <submittedName>
        <fullName evidence="1">Uncharacterized protein</fullName>
    </submittedName>
</protein>
<gene>
    <name evidence="1" type="ORF">GCM10022403_059010</name>
</gene>
<comment type="caution">
    <text evidence="1">The sequence shown here is derived from an EMBL/GenBank/DDBJ whole genome shotgun (WGS) entry which is preliminary data.</text>
</comment>
<reference evidence="2" key="1">
    <citation type="journal article" date="2019" name="Int. J. Syst. Evol. Microbiol.">
        <title>The Global Catalogue of Microorganisms (GCM) 10K type strain sequencing project: providing services to taxonomists for standard genome sequencing and annotation.</title>
        <authorList>
            <consortium name="The Broad Institute Genomics Platform"/>
            <consortium name="The Broad Institute Genome Sequencing Center for Infectious Disease"/>
            <person name="Wu L."/>
            <person name="Ma J."/>
        </authorList>
    </citation>
    <scope>NUCLEOTIDE SEQUENCE [LARGE SCALE GENOMIC DNA]</scope>
    <source>
        <strain evidence="2">JCM 17138</strain>
    </source>
</reference>
<proteinExistence type="predicted"/>
<sequence length="56" mass="5914">MVPVTEVPAVRVMPRVCPPGALDGGIIPIRSEWILLTSYTEPVPQLVGCVVTDVAA</sequence>
<dbReference type="Proteomes" id="UP001501009">
    <property type="component" value="Unassembled WGS sequence"/>
</dbReference>